<comment type="caution">
    <text evidence="1">The sequence shown here is derived from an EMBL/GenBank/DDBJ whole genome shotgun (WGS) entry which is preliminary data.</text>
</comment>
<reference evidence="1" key="2">
    <citation type="submission" date="2021-04" db="EMBL/GenBank/DDBJ databases">
        <authorList>
            <person name="Podell S."/>
        </authorList>
    </citation>
    <scope>NUCLEOTIDE SEQUENCE</scope>
    <source>
        <strain evidence="1">Hildebrandi</strain>
    </source>
</reference>
<gene>
    <name evidence="1" type="ORF">IV203_017957</name>
</gene>
<sequence length="129" mass="14951">MVITLASRRRDKILSFIEQEGWLAPKWATIQELAFVYGLLDNASEFFSWARVHSLNLRSLLADCIRRTYGIAKHSIQVQERVSAAEKVLPRQLHDRLSSMQLDPYHPAFCRHARIHQQYPIGLLLESIP</sequence>
<proteinExistence type="predicted"/>
<evidence type="ECO:0000313" key="2">
    <source>
        <dbReference type="Proteomes" id="UP000693970"/>
    </source>
</evidence>
<dbReference type="Proteomes" id="UP000693970">
    <property type="component" value="Unassembled WGS sequence"/>
</dbReference>
<accession>A0A9K3Q619</accession>
<protein>
    <submittedName>
        <fullName evidence="1">Uncharacterized protein</fullName>
    </submittedName>
</protein>
<reference evidence="1" key="1">
    <citation type="journal article" date="2021" name="Sci. Rep.">
        <title>Diploid genomic architecture of Nitzschia inconspicua, an elite biomass production diatom.</title>
        <authorList>
            <person name="Oliver A."/>
            <person name="Podell S."/>
            <person name="Pinowska A."/>
            <person name="Traller J.C."/>
            <person name="Smith S.R."/>
            <person name="McClure R."/>
            <person name="Beliaev A."/>
            <person name="Bohutskyi P."/>
            <person name="Hill E.A."/>
            <person name="Rabines A."/>
            <person name="Zheng H."/>
            <person name="Allen L.Z."/>
            <person name="Kuo A."/>
            <person name="Grigoriev I.V."/>
            <person name="Allen A.E."/>
            <person name="Hazlebeck D."/>
            <person name="Allen E.E."/>
        </authorList>
    </citation>
    <scope>NUCLEOTIDE SEQUENCE</scope>
    <source>
        <strain evidence="1">Hildebrandi</strain>
    </source>
</reference>
<keyword evidence="2" id="KW-1185">Reference proteome</keyword>
<dbReference type="AlphaFoldDB" id="A0A9K3Q619"/>
<evidence type="ECO:0000313" key="1">
    <source>
        <dbReference type="EMBL" id="KAG7371815.1"/>
    </source>
</evidence>
<dbReference type="EMBL" id="JAGRRH010000003">
    <property type="protein sequence ID" value="KAG7371815.1"/>
    <property type="molecule type" value="Genomic_DNA"/>
</dbReference>
<organism evidence="1 2">
    <name type="scientific">Nitzschia inconspicua</name>
    <dbReference type="NCBI Taxonomy" id="303405"/>
    <lineage>
        <taxon>Eukaryota</taxon>
        <taxon>Sar</taxon>
        <taxon>Stramenopiles</taxon>
        <taxon>Ochrophyta</taxon>
        <taxon>Bacillariophyta</taxon>
        <taxon>Bacillariophyceae</taxon>
        <taxon>Bacillariophycidae</taxon>
        <taxon>Bacillariales</taxon>
        <taxon>Bacillariaceae</taxon>
        <taxon>Nitzschia</taxon>
    </lineage>
</organism>
<name>A0A9K3Q619_9STRA</name>